<evidence type="ECO:0000259" key="7">
    <source>
        <dbReference type="PROSITE" id="PS50931"/>
    </source>
</evidence>
<evidence type="ECO:0000256" key="1">
    <source>
        <dbReference type="ARBA" id="ARBA00009437"/>
    </source>
</evidence>
<feature type="region of interest" description="Disordered" evidence="6">
    <location>
        <begin position="318"/>
        <end position="348"/>
    </location>
</feature>
<protein>
    <submittedName>
        <fullName evidence="8">Hydrogen peroxide-inducible genes activator &gt; OxyR</fullName>
    </submittedName>
</protein>
<evidence type="ECO:0000256" key="5">
    <source>
        <dbReference type="ARBA" id="ARBA00023163"/>
    </source>
</evidence>
<gene>
    <name evidence="8" type="ORF">AVDCRST_MAG11-885</name>
</gene>
<dbReference type="InterPro" id="IPR005119">
    <property type="entry name" value="LysR_subst-bd"/>
</dbReference>
<dbReference type="InterPro" id="IPR000847">
    <property type="entry name" value="LysR_HTH_N"/>
</dbReference>
<dbReference type="PANTHER" id="PTHR30346:SF26">
    <property type="entry name" value="HYDROGEN PEROXIDE-INDUCIBLE GENES ACTIVATOR"/>
    <property type="match status" value="1"/>
</dbReference>
<dbReference type="PROSITE" id="PS50931">
    <property type="entry name" value="HTH_LYSR"/>
    <property type="match status" value="1"/>
</dbReference>
<dbReference type="Gene3D" id="1.10.10.10">
    <property type="entry name" value="Winged helix-like DNA-binding domain superfamily/Winged helix DNA-binding domain"/>
    <property type="match status" value="1"/>
</dbReference>
<dbReference type="FunFam" id="1.10.10.10:FF:000001">
    <property type="entry name" value="LysR family transcriptional regulator"/>
    <property type="match status" value="1"/>
</dbReference>
<evidence type="ECO:0000256" key="6">
    <source>
        <dbReference type="SAM" id="MobiDB-lite"/>
    </source>
</evidence>
<organism evidence="8">
    <name type="scientific">uncultured Gemmatimonadaceae bacterium</name>
    <dbReference type="NCBI Taxonomy" id="246130"/>
    <lineage>
        <taxon>Bacteria</taxon>
        <taxon>Pseudomonadati</taxon>
        <taxon>Gemmatimonadota</taxon>
        <taxon>Gemmatimonadia</taxon>
        <taxon>Gemmatimonadales</taxon>
        <taxon>Gemmatimonadaceae</taxon>
        <taxon>environmental samples</taxon>
    </lineage>
</organism>
<keyword evidence="2" id="KW-0805">Transcription regulation</keyword>
<dbReference type="GO" id="GO:0032993">
    <property type="term" value="C:protein-DNA complex"/>
    <property type="evidence" value="ECO:0007669"/>
    <property type="project" value="TreeGrafter"/>
</dbReference>
<reference evidence="8" key="1">
    <citation type="submission" date="2020-02" db="EMBL/GenBank/DDBJ databases">
        <authorList>
            <person name="Meier V. D."/>
        </authorList>
    </citation>
    <scope>NUCLEOTIDE SEQUENCE</scope>
    <source>
        <strain evidence="8">AVDCRST_MAG11</strain>
    </source>
</reference>
<name>A0A6J4KED0_9BACT</name>
<dbReference type="GO" id="GO:0003700">
    <property type="term" value="F:DNA-binding transcription factor activity"/>
    <property type="evidence" value="ECO:0007669"/>
    <property type="project" value="InterPro"/>
</dbReference>
<dbReference type="PRINTS" id="PR00039">
    <property type="entry name" value="HTHLYSR"/>
</dbReference>
<accession>A0A6J4KED0</accession>
<keyword evidence="4" id="KW-0010">Activator</keyword>
<dbReference type="EMBL" id="CADCTU010000192">
    <property type="protein sequence ID" value="CAA9301794.1"/>
    <property type="molecule type" value="Genomic_DNA"/>
</dbReference>
<keyword evidence="3" id="KW-0238">DNA-binding</keyword>
<evidence type="ECO:0000256" key="2">
    <source>
        <dbReference type="ARBA" id="ARBA00023015"/>
    </source>
</evidence>
<dbReference type="SUPFAM" id="SSF53850">
    <property type="entry name" value="Periplasmic binding protein-like II"/>
    <property type="match status" value="1"/>
</dbReference>
<dbReference type="GO" id="GO:0003677">
    <property type="term" value="F:DNA binding"/>
    <property type="evidence" value="ECO:0007669"/>
    <property type="project" value="UniProtKB-KW"/>
</dbReference>
<dbReference type="AlphaFoldDB" id="A0A6J4KED0"/>
<dbReference type="InterPro" id="IPR036390">
    <property type="entry name" value="WH_DNA-bd_sf"/>
</dbReference>
<dbReference type="InterPro" id="IPR036388">
    <property type="entry name" value="WH-like_DNA-bd_sf"/>
</dbReference>
<evidence type="ECO:0000313" key="8">
    <source>
        <dbReference type="EMBL" id="CAA9301794.1"/>
    </source>
</evidence>
<proteinExistence type="inferred from homology"/>
<dbReference type="Pfam" id="PF03466">
    <property type="entry name" value="LysR_substrate"/>
    <property type="match status" value="1"/>
</dbReference>
<comment type="similarity">
    <text evidence="1">Belongs to the LysR transcriptional regulatory family.</text>
</comment>
<feature type="domain" description="HTH lysR-type" evidence="7">
    <location>
        <begin position="12"/>
        <end position="69"/>
    </location>
</feature>
<evidence type="ECO:0000256" key="3">
    <source>
        <dbReference type="ARBA" id="ARBA00023125"/>
    </source>
</evidence>
<dbReference type="CDD" id="cd08411">
    <property type="entry name" value="PBP2_OxyR"/>
    <property type="match status" value="1"/>
</dbReference>
<dbReference type="Gene3D" id="3.40.190.10">
    <property type="entry name" value="Periplasmic binding protein-like II"/>
    <property type="match status" value="2"/>
</dbReference>
<dbReference type="PANTHER" id="PTHR30346">
    <property type="entry name" value="TRANSCRIPTIONAL DUAL REGULATOR HCAR-RELATED"/>
    <property type="match status" value="1"/>
</dbReference>
<dbReference type="Pfam" id="PF00126">
    <property type="entry name" value="HTH_1"/>
    <property type="match status" value="1"/>
</dbReference>
<evidence type="ECO:0000256" key="4">
    <source>
        <dbReference type="ARBA" id="ARBA00023159"/>
    </source>
</evidence>
<sequence>MRDPASARLGAVTLTQLTYAVAVDTHGHFGQAAAACHITQPTLSMQLRKLERGLGVVLFDRSRMPVVATDLGRLLLDQARVILQEAARLPDLRDQSLGHVVGELRVGALPTLAPYLLPRFLQPLTDAHPGLRLVVEELPTAGILDRLRQETLDAGLIATRDPAPGLVQRALFDEPFVGYVHRDHPLAARAALTHADLSLDDVWLLSEAHCLRAQTVQLCQDRTTAPDGVSTCARAVRFESGNLETLKHLVERSGGLTLLPRLALDAAPGAGRGAAVVVPFAAPVPVRAITLVRRRAYLKQHLVDAFVAALLASLPDDLRPPPAAGARAPVPPRARPGLPRVRARDDGR</sequence>
<keyword evidence="5" id="KW-0804">Transcription</keyword>
<dbReference type="SUPFAM" id="SSF46785">
    <property type="entry name" value="Winged helix' DNA-binding domain"/>
    <property type="match status" value="1"/>
</dbReference>